<reference evidence="1" key="1">
    <citation type="journal article" date="2009" name="PLoS Genet.">
        <title>Sequencing, mapping, and analysis of 27,455 maize full-length cDNAs.</title>
        <authorList>
            <person name="Soderlund C."/>
            <person name="Descour A."/>
            <person name="Kudrna D."/>
            <person name="Bomhoff M."/>
            <person name="Boyd L."/>
            <person name="Currie J."/>
            <person name="Angelova A."/>
            <person name="Collura K."/>
            <person name="Wissotski M."/>
            <person name="Ashley E."/>
            <person name="Morrow D."/>
            <person name="Fernandes J."/>
            <person name="Walbot V."/>
            <person name="Yu Y."/>
        </authorList>
    </citation>
    <scope>NUCLEOTIDE SEQUENCE</scope>
    <source>
        <strain evidence="1">B73</strain>
    </source>
</reference>
<evidence type="ECO:0000313" key="1">
    <source>
        <dbReference type="EMBL" id="ACR37549.1"/>
    </source>
</evidence>
<organism evidence="1">
    <name type="scientific">Zea mays</name>
    <name type="common">Maize</name>
    <dbReference type="NCBI Taxonomy" id="4577"/>
    <lineage>
        <taxon>Eukaryota</taxon>
        <taxon>Viridiplantae</taxon>
        <taxon>Streptophyta</taxon>
        <taxon>Embryophyta</taxon>
        <taxon>Tracheophyta</taxon>
        <taxon>Spermatophyta</taxon>
        <taxon>Magnoliopsida</taxon>
        <taxon>Liliopsida</taxon>
        <taxon>Poales</taxon>
        <taxon>Poaceae</taxon>
        <taxon>PACMAD clade</taxon>
        <taxon>Panicoideae</taxon>
        <taxon>Andropogonodae</taxon>
        <taxon>Andropogoneae</taxon>
        <taxon>Tripsacinae</taxon>
        <taxon>Zea</taxon>
    </lineage>
</organism>
<name>C4J8P9_MAIZE</name>
<dbReference type="AlphaFoldDB" id="C4J8P9"/>
<protein>
    <submittedName>
        <fullName evidence="1">Uncharacterized protein</fullName>
    </submittedName>
</protein>
<reference evidence="1" key="2">
    <citation type="submission" date="2012-06" db="EMBL/GenBank/DDBJ databases">
        <authorList>
            <person name="Yu Y."/>
            <person name="Currie J."/>
            <person name="Lomeli R."/>
            <person name="Angelova A."/>
            <person name="Collura K."/>
            <person name="Wissotski M."/>
            <person name="Campos D."/>
            <person name="Kudrna D."/>
            <person name="Golser W."/>
            <person name="Ashely E."/>
            <person name="Descour A."/>
            <person name="Fernandes J."/>
            <person name="Soderlund C."/>
            <person name="Walbot V."/>
        </authorList>
    </citation>
    <scope>NUCLEOTIDE SEQUENCE</scope>
    <source>
        <strain evidence="1">B73</strain>
    </source>
</reference>
<accession>C4J8P9</accession>
<proteinExistence type="evidence at transcript level"/>
<dbReference type="EMBL" id="BT087196">
    <property type="protein sequence ID" value="ACR37549.1"/>
    <property type="molecule type" value="mRNA"/>
</dbReference>
<sequence>MYIIHTSYIRYLSLRRCHDNSCYLNSHKFTVYIHNRGFPRRISLGKYGTWHATSNARHMPHAEEKRSEGSFFLPASLRQSVGCPSLLSGADPSHTQLLLVCF</sequence>